<gene>
    <name evidence="1" type="ORF">EB18_00238</name>
</gene>
<protein>
    <recommendedName>
        <fullName evidence="3">PAC domain-containing protein</fullName>
    </recommendedName>
</protein>
<sequence length="47" mass="5561">MRGMKISIRYYALHDEQGKYLGCLEVTQDITEFQQLTGQKRLLDELK</sequence>
<accession>A0A366SKF5</accession>
<evidence type="ECO:0000313" key="2">
    <source>
        <dbReference type="Proteomes" id="UP000252800"/>
    </source>
</evidence>
<dbReference type="Proteomes" id="UP000252800">
    <property type="component" value="Unassembled WGS sequence"/>
</dbReference>
<dbReference type="AlphaFoldDB" id="A0A366SKF5"/>
<proteinExistence type="predicted"/>
<evidence type="ECO:0000313" key="1">
    <source>
        <dbReference type="EMBL" id="RBR31815.1"/>
    </source>
</evidence>
<dbReference type="Gene3D" id="3.30.450.20">
    <property type="entry name" value="PAS domain"/>
    <property type="match status" value="1"/>
</dbReference>
<organism evidence="1 2">
    <name type="scientific">Enterococcus cecorum</name>
    <dbReference type="NCBI Taxonomy" id="44008"/>
    <lineage>
        <taxon>Bacteria</taxon>
        <taxon>Bacillati</taxon>
        <taxon>Bacillota</taxon>
        <taxon>Bacilli</taxon>
        <taxon>Lactobacillales</taxon>
        <taxon>Enterococcaceae</taxon>
        <taxon>Enterococcus</taxon>
    </lineage>
</organism>
<evidence type="ECO:0008006" key="3">
    <source>
        <dbReference type="Google" id="ProtNLM"/>
    </source>
</evidence>
<reference evidence="1 2" key="1">
    <citation type="submission" date="2015-06" db="EMBL/GenBank/DDBJ databases">
        <title>The Genome Sequence of Enterococcus cecorum 170AEA1.</title>
        <authorList>
            <consortium name="The Broad Institute Genomics Platform"/>
            <consortium name="The Broad Institute Genome Sequencing Center for Infectious Disease"/>
            <person name="Earl A.M."/>
            <person name="Van Tyne D."/>
            <person name="Lebreton F."/>
            <person name="Saavedra J.T."/>
            <person name="Gilmore M.S."/>
            <person name="Manson McGuire A."/>
            <person name="Clock S."/>
            <person name="Crupain M."/>
            <person name="Rangan U."/>
            <person name="Young S."/>
            <person name="Abouelleil A."/>
            <person name="Cao P."/>
            <person name="Chapman S.B."/>
            <person name="Griggs A."/>
            <person name="Priest M."/>
            <person name="Shea T."/>
            <person name="Wortman J."/>
            <person name="Nusbaum C."/>
            <person name="Birren B."/>
        </authorList>
    </citation>
    <scope>NUCLEOTIDE SEQUENCE [LARGE SCALE GENOMIC DNA]</scope>
    <source>
        <strain evidence="1 2">170AEA1</strain>
    </source>
</reference>
<name>A0A366SKF5_9ENTE</name>
<comment type="caution">
    <text evidence="1">The sequence shown here is derived from an EMBL/GenBank/DDBJ whole genome shotgun (WGS) entry which is preliminary data.</text>
</comment>
<dbReference type="EMBL" id="LEOY01000002">
    <property type="protein sequence ID" value="RBR31815.1"/>
    <property type="molecule type" value="Genomic_DNA"/>
</dbReference>